<name>A0ABR2LMS4_9ASPA</name>
<organism evidence="1 2">
    <name type="scientific">Platanthera guangdongensis</name>
    <dbReference type="NCBI Taxonomy" id="2320717"/>
    <lineage>
        <taxon>Eukaryota</taxon>
        <taxon>Viridiplantae</taxon>
        <taxon>Streptophyta</taxon>
        <taxon>Embryophyta</taxon>
        <taxon>Tracheophyta</taxon>
        <taxon>Spermatophyta</taxon>
        <taxon>Magnoliopsida</taxon>
        <taxon>Liliopsida</taxon>
        <taxon>Asparagales</taxon>
        <taxon>Orchidaceae</taxon>
        <taxon>Orchidoideae</taxon>
        <taxon>Orchideae</taxon>
        <taxon>Orchidinae</taxon>
        <taxon>Platanthera</taxon>
    </lineage>
</organism>
<evidence type="ECO:0000313" key="1">
    <source>
        <dbReference type="EMBL" id="KAK8945526.1"/>
    </source>
</evidence>
<comment type="caution">
    <text evidence="1">The sequence shown here is derived from an EMBL/GenBank/DDBJ whole genome shotgun (WGS) entry which is preliminary data.</text>
</comment>
<reference evidence="1 2" key="1">
    <citation type="journal article" date="2022" name="Nat. Plants">
        <title>Genomes of leafy and leafless Platanthera orchids illuminate the evolution of mycoheterotrophy.</title>
        <authorList>
            <person name="Li M.H."/>
            <person name="Liu K.W."/>
            <person name="Li Z."/>
            <person name="Lu H.C."/>
            <person name="Ye Q.L."/>
            <person name="Zhang D."/>
            <person name="Wang J.Y."/>
            <person name="Li Y.F."/>
            <person name="Zhong Z.M."/>
            <person name="Liu X."/>
            <person name="Yu X."/>
            <person name="Liu D.K."/>
            <person name="Tu X.D."/>
            <person name="Liu B."/>
            <person name="Hao Y."/>
            <person name="Liao X.Y."/>
            <person name="Jiang Y.T."/>
            <person name="Sun W.H."/>
            <person name="Chen J."/>
            <person name="Chen Y.Q."/>
            <person name="Ai Y."/>
            <person name="Zhai J.W."/>
            <person name="Wu S.S."/>
            <person name="Zhou Z."/>
            <person name="Hsiao Y.Y."/>
            <person name="Wu W.L."/>
            <person name="Chen Y.Y."/>
            <person name="Lin Y.F."/>
            <person name="Hsu J.L."/>
            <person name="Li C.Y."/>
            <person name="Wang Z.W."/>
            <person name="Zhao X."/>
            <person name="Zhong W.Y."/>
            <person name="Ma X.K."/>
            <person name="Ma L."/>
            <person name="Huang J."/>
            <person name="Chen G.Z."/>
            <person name="Huang M.Z."/>
            <person name="Huang L."/>
            <person name="Peng D.H."/>
            <person name="Luo Y.B."/>
            <person name="Zou S.Q."/>
            <person name="Chen S.P."/>
            <person name="Lan S."/>
            <person name="Tsai W.C."/>
            <person name="Van de Peer Y."/>
            <person name="Liu Z.J."/>
        </authorList>
    </citation>
    <scope>NUCLEOTIDE SEQUENCE [LARGE SCALE GENOMIC DNA]</scope>
    <source>
        <strain evidence="1">Lor288</strain>
    </source>
</reference>
<dbReference type="EMBL" id="JBBWWR010000017">
    <property type="protein sequence ID" value="KAK8945526.1"/>
    <property type="molecule type" value="Genomic_DNA"/>
</dbReference>
<dbReference type="Proteomes" id="UP001412067">
    <property type="component" value="Unassembled WGS sequence"/>
</dbReference>
<protein>
    <submittedName>
        <fullName evidence="1">Uncharacterized protein</fullName>
    </submittedName>
</protein>
<gene>
    <name evidence="1" type="ORF">KSP40_PGU001178</name>
</gene>
<keyword evidence="2" id="KW-1185">Reference proteome</keyword>
<accession>A0ABR2LMS4</accession>
<sequence>MVAPFSPYISERVPTIESKLLLSVSEPEVWLPFRGTPTMMIPMATFQRDSSSQGELMSDDMELRRRVQRSRMWDDFLRNVSPELLSPVRSTTKSMPKWKQKHHDPELEKALEEIGEREKAEFETSEKELADKKKIFLEHLMKGQTKEDLLKEELREDFSTEIVKINMEDFLRGISEVINLPLHSYVDRLPRAAVAARLASSSQVTGADASSVSHPPQAHRSVEDAYETLDARIEVLSRRVIDLEKSKTLESPETRESTELMRAARCNVMRACSLALGDSISVTCFLQCNSGRR</sequence>
<proteinExistence type="predicted"/>
<evidence type="ECO:0000313" key="2">
    <source>
        <dbReference type="Proteomes" id="UP001412067"/>
    </source>
</evidence>